<evidence type="ECO:0000256" key="5">
    <source>
        <dbReference type="SAM" id="Phobius"/>
    </source>
</evidence>
<evidence type="ECO:0000256" key="2">
    <source>
        <dbReference type="ARBA" id="ARBA00022692"/>
    </source>
</evidence>
<protein>
    <recommendedName>
        <fullName evidence="8">DoxX family protein</fullName>
    </recommendedName>
</protein>
<name>A0A1F6DCS9_9BACT</name>
<dbReference type="PANTHER" id="PTHR39157">
    <property type="entry name" value="INTEGRAL MEMBRANE PROTEIN-RELATED"/>
    <property type="match status" value="1"/>
</dbReference>
<reference evidence="6 7" key="1">
    <citation type="journal article" date="2016" name="Nat. Commun.">
        <title>Thousands of microbial genomes shed light on interconnected biogeochemical processes in an aquifer system.</title>
        <authorList>
            <person name="Anantharaman K."/>
            <person name="Brown C.T."/>
            <person name="Hug L.A."/>
            <person name="Sharon I."/>
            <person name="Castelle C.J."/>
            <person name="Probst A.J."/>
            <person name="Thomas B.C."/>
            <person name="Singh A."/>
            <person name="Wilkins M.J."/>
            <person name="Karaoz U."/>
            <person name="Brodie E.L."/>
            <person name="Williams K.H."/>
            <person name="Hubbard S.S."/>
            <person name="Banfield J.F."/>
        </authorList>
    </citation>
    <scope>NUCLEOTIDE SEQUENCE [LARGE SCALE GENOMIC DNA]</scope>
</reference>
<sequence>FLWLVVRVYLGYEWFTAGWEKIHNPAWVGDSAGAALTGFIKGALAKTAEFCKPAPAPCHPDVQGWYAAFLENVVLPNSALWSYMVAWGEVIIGVALILGLFVGLFAFFGSFMNLNFLLAGTVSVNPIWITLGVFLVLAWRVAGYWGLDRFVLPIISRRARSQNFRN</sequence>
<gene>
    <name evidence="6" type="ORF">A3C86_02680</name>
</gene>
<dbReference type="InterPro" id="IPR032808">
    <property type="entry name" value="DoxX"/>
</dbReference>
<evidence type="ECO:0000256" key="4">
    <source>
        <dbReference type="ARBA" id="ARBA00023136"/>
    </source>
</evidence>
<keyword evidence="2 5" id="KW-0812">Transmembrane</keyword>
<comment type="caution">
    <text evidence="6">The sequence shown here is derived from an EMBL/GenBank/DDBJ whole genome shotgun (WGS) entry which is preliminary data.</text>
</comment>
<dbReference type="GO" id="GO:0016020">
    <property type="term" value="C:membrane"/>
    <property type="evidence" value="ECO:0007669"/>
    <property type="project" value="UniProtKB-SubCell"/>
</dbReference>
<organism evidence="6 7">
    <name type="scientific">Candidatus Kaiserbacteria bacterium RIFCSPHIGHO2_02_FULL_49_16</name>
    <dbReference type="NCBI Taxonomy" id="1798490"/>
    <lineage>
        <taxon>Bacteria</taxon>
        <taxon>Candidatus Kaiseribacteriota</taxon>
    </lineage>
</organism>
<feature type="transmembrane region" description="Helical" evidence="5">
    <location>
        <begin position="85"/>
        <end position="107"/>
    </location>
</feature>
<evidence type="ECO:0000256" key="3">
    <source>
        <dbReference type="ARBA" id="ARBA00022989"/>
    </source>
</evidence>
<feature type="transmembrane region" description="Helical" evidence="5">
    <location>
        <begin position="127"/>
        <end position="147"/>
    </location>
</feature>
<proteinExistence type="predicted"/>
<accession>A0A1F6DCS9</accession>
<evidence type="ECO:0000313" key="7">
    <source>
        <dbReference type="Proteomes" id="UP000178042"/>
    </source>
</evidence>
<dbReference type="EMBL" id="MFLD01000033">
    <property type="protein sequence ID" value="OGG58812.1"/>
    <property type="molecule type" value="Genomic_DNA"/>
</dbReference>
<evidence type="ECO:0000256" key="1">
    <source>
        <dbReference type="ARBA" id="ARBA00004141"/>
    </source>
</evidence>
<evidence type="ECO:0008006" key="8">
    <source>
        <dbReference type="Google" id="ProtNLM"/>
    </source>
</evidence>
<dbReference type="AlphaFoldDB" id="A0A1F6DCS9"/>
<dbReference type="Proteomes" id="UP000178042">
    <property type="component" value="Unassembled WGS sequence"/>
</dbReference>
<comment type="subcellular location">
    <subcellularLocation>
        <location evidence="1">Membrane</location>
        <topology evidence="1">Multi-pass membrane protein</topology>
    </subcellularLocation>
</comment>
<keyword evidence="4 5" id="KW-0472">Membrane</keyword>
<feature type="non-terminal residue" evidence="6">
    <location>
        <position position="1"/>
    </location>
</feature>
<keyword evidence="3 5" id="KW-1133">Transmembrane helix</keyword>
<evidence type="ECO:0000313" key="6">
    <source>
        <dbReference type="EMBL" id="OGG58812.1"/>
    </source>
</evidence>
<dbReference type="PANTHER" id="PTHR39157:SF1">
    <property type="entry name" value="DOXX FAMILY PROTEIN"/>
    <property type="match status" value="1"/>
</dbReference>
<dbReference type="Pfam" id="PF07681">
    <property type="entry name" value="DoxX"/>
    <property type="match status" value="1"/>
</dbReference>